<comment type="caution">
    <text evidence="2">The sequence shown here is derived from an EMBL/GenBank/DDBJ whole genome shotgun (WGS) entry which is preliminary data.</text>
</comment>
<keyword evidence="3" id="KW-1185">Reference proteome</keyword>
<keyword evidence="1" id="KW-0812">Transmembrane</keyword>
<dbReference type="InterPro" id="IPR014198">
    <property type="entry name" value="Spore_III_AB"/>
</dbReference>
<evidence type="ECO:0000256" key="1">
    <source>
        <dbReference type="SAM" id="Phobius"/>
    </source>
</evidence>
<dbReference type="AlphaFoldDB" id="A0A7W2AK63"/>
<protein>
    <submittedName>
        <fullName evidence="2">Stage III sporulation protein AB</fullName>
    </submittedName>
</protein>
<feature type="transmembrane region" description="Helical" evidence="1">
    <location>
        <begin position="6"/>
        <end position="25"/>
    </location>
</feature>
<dbReference type="RefSeq" id="WP_033102363.1">
    <property type="nucleotide sequence ID" value="NZ_JACEIP010000044.1"/>
</dbReference>
<organism evidence="2 3">
    <name type="scientific">Thermoactinomyces daqus</name>
    <dbReference type="NCBI Taxonomy" id="1329516"/>
    <lineage>
        <taxon>Bacteria</taxon>
        <taxon>Bacillati</taxon>
        <taxon>Bacillota</taxon>
        <taxon>Bacilli</taxon>
        <taxon>Bacillales</taxon>
        <taxon>Thermoactinomycetaceae</taxon>
        <taxon>Thermoactinomyces</taxon>
    </lineage>
</organism>
<evidence type="ECO:0000313" key="2">
    <source>
        <dbReference type="EMBL" id="MBA4544529.1"/>
    </source>
</evidence>
<accession>A0A7W2AK63</accession>
<dbReference type="OrthoDB" id="1957909at2"/>
<dbReference type="NCBIfam" id="TIGR02833">
    <property type="entry name" value="spore_III_AB"/>
    <property type="match status" value="1"/>
</dbReference>
<dbReference type="Proteomes" id="UP000530514">
    <property type="component" value="Unassembled WGS sequence"/>
</dbReference>
<dbReference type="Pfam" id="PF09548">
    <property type="entry name" value="Spore_III_AB"/>
    <property type="match status" value="1"/>
</dbReference>
<evidence type="ECO:0000313" key="3">
    <source>
        <dbReference type="Proteomes" id="UP000530514"/>
    </source>
</evidence>
<dbReference type="PIRSF" id="PIRSF021435">
    <property type="entry name" value="SpoIIIAB"/>
    <property type="match status" value="1"/>
</dbReference>
<reference evidence="2 3" key="1">
    <citation type="submission" date="2020-07" db="EMBL/GenBank/DDBJ databases">
        <authorList>
            <person name="Feng H."/>
        </authorList>
    </citation>
    <scope>NUCLEOTIDE SEQUENCE [LARGE SCALE GENOMIC DNA]</scope>
    <source>
        <strain evidence="3">s-11</strain>
    </source>
</reference>
<gene>
    <name evidence="2" type="primary">spoIIIAB</name>
    <name evidence="2" type="ORF">H1164_17000</name>
</gene>
<proteinExistence type="predicted"/>
<keyword evidence="1" id="KW-0472">Membrane</keyword>
<dbReference type="EMBL" id="JACEIP010000044">
    <property type="protein sequence ID" value="MBA4544529.1"/>
    <property type="molecule type" value="Genomic_DNA"/>
</dbReference>
<keyword evidence="1" id="KW-1133">Transmembrane helix</keyword>
<sequence>MIKWAGAIFILIASTWAGFLLAGNLRERPRQIRELRSCLALLQTEINYGVRPLADALSRIAETAGGALARILEKGSKNLLSMDGESTYQCLHRAIEEEWRHTALSKTEKEILLKLCHVLGNSSRADQLHHLQLAATRLEMEESKARSEQERYEKMYKTMGILTGALLVILLI</sequence>
<name>A0A7W2AK63_9BACL</name>